<evidence type="ECO:0000259" key="3">
    <source>
        <dbReference type="SMART" id="SM00909"/>
    </source>
</evidence>
<protein>
    <submittedName>
        <fullName evidence="4">GerMN domain-containing protein</fullName>
    </submittedName>
</protein>
<evidence type="ECO:0000313" key="4">
    <source>
        <dbReference type="EMBL" id="MBT1072486.1"/>
    </source>
</evidence>
<organism evidence="4 5">
    <name type="scientific">Pelotalea chapellei</name>
    <dbReference type="NCBI Taxonomy" id="44671"/>
    <lineage>
        <taxon>Bacteria</taxon>
        <taxon>Pseudomonadati</taxon>
        <taxon>Thermodesulfobacteriota</taxon>
        <taxon>Desulfuromonadia</taxon>
        <taxon>Geobacterales</taxon>
        <taxon>Geobacteraceae</taxon>
        <taxon>Pelotalea</taxon>
    </lineage>
</organism>
<dbReference type="EMBL" id="JAHDYS010000010">
    <property type="protein sequence ID" value="MBT1072486.1"/>
    <property type="molecule type" value="Genomic_DNA"/>
</dbReference>
<gene>
    <name evidence="4" type="ORF">KJB30_11865</name>
</gene>
<sequence length="207" mass="22115">MPPLHKRSNMSLVIPFVVLALVFAVLIWGKYKTSRMVKPTPPVQQPAGQHTAVLFFIDEGGRLVREGRQMEACSGTEVCMKAVLDELFNGPVGELDEALPEGTALKGVQVVGDMAVVDLSRDFSEEAVSGSSAEMAAVYSIVNTVCVNFPSVSKVKLNIEGDEKAVLKHLDLSDPLAPDFSLEQSPAPLPADPAASSPKNDARKGTK</sequence>
<feature type="transmembrane region" description="Helical" evidence="2">
    <location>
        <begin position="12"/>
        <end position="29"/>
    </location>
</feature>
<dbReference type="RefSeq" id="WP_214299514.1">
    <property type="nucleotide sequence ID" value="NZ_JAHDYS010000010.1"/>
</dbReference>
<keyword evidence="5" id="KW-1185">Reference proteome</keyword>
<name>A0ABS5UA19_9BACT</name>
<keyword evidence="2" id="KW-1133">Transmembrane helix</keyword>
<feature type="region of interest" description="Disordered" evidence="1">
    <location>
        <begin position="177"/>
        <end position="207"/>
    </location>
</feature>
<proteinExistence type="predicted"/>
<dbReference type="SMART" id="SM00909">
    <property type="entry name" value="Germane"/>
    <property type="match status" value="1"/>
</dbReference>
<feature type="domain" description="GerMN" evidence="3">
    <location>
        <begin position="80"/>
        <end position="168"/>
    </location>
</feature>
<dbReference type="InterPro" id="IPR019606">
    <property type="entry name" value="GerMN"/>
</dbReference>
<accession>A0ABS5UA19</accession>
<keyword evidence="2" id="KW-0812">Transmembrane</keyword>
<dbReference type="Proteomes" id="UP000784128">
    <property type="component" value="Unassembled WGS sequence"/>
</dbReference>
<evidence type="ECO:0000256" key="1">
    <source>
        <dbReference type="SAM" id="MobiDB-lite"/>
    </source>
</evidence>
<evidence type="ECO:0000313" key="5">
    <source>
        <dbReference type="Proteomes" id="UP000784128"/>
    </source>
</evidence>
<evidence type="ECO:0000256" key="2">
    <source>
        <dbReference type="SAM" id="Phobius"/>
    </source>
</evidence>
<reference evidence="4 5" key="1">
    <citation type="submission" date="2021-05" db="EMBL/GenBank/DDBJ databases">
        <title>The draft genome of Geobacter chapellei DSM 13688.</title>
        <authorList>
            <person name="Xu Z."/>
            <person name="Masuda Y."/>
            <person name="Itoh H."/>
            <person name="Senoo K."/>
        </authorList>
    </citation>
    <scope>NUCLEOTIDE SEQUENCE [LARGE SCALE GENOMIC DNA]</scope>
    <source>
        <strain evidence="4 5">DSM 13688</strain>
    </source>
</reference>
<comment type="caution">
    <text evidence="4">The sequence shown here is derived from an EMBL/GenBank/DDBJ whole genome shotgun (WGS) entry which is preliminary data.</text>
</comment>
<dbReference type="Pfam" id="PF10646">
    <property type="entry name" value="Germane"/>
    <property type="match status" value="1"/>
</dbReference>
<keyword evidence="2" id="KW-0472">Membrane</keyword>